<reference evidence="3 4" key="1">
    <citation type="submission" date="2013-01" db="EMBL/GenBank/DDBJ databases">
        <title>The Genome Sequence of Clostridium innocuum 2959.</title>
        <authorList>
            <consortium name="The Broad Institute Genome Sequencing Platform"/>
            <person name="Earl A."/>
            <person name="Ward D."/>
            <person name="Feldgarden M."/>
            <person name="Gevers D."/>
            <person name="Courvalin P."/>
            <person name="Lambert T."/>
            <person name="Walker B."/>
            <person name="Young S.K."/>
            <person name="Zeng Q."/>
            <person name="Gargeya S."/>
            <person name="Fitzgerald M."/>
            <person name="Haas B."/>
            <person name="Abouelleil A."/>
            <person name="Alvarado L."/>
            <person name="Arachchi H.M."/>
            <person name="Berlin A.M."/>
            <person name="Chapman S.B."/>
            <person name="Dewar J."/>
            <person name="Goldberg J."/>
            <person name="Griggs A."/>
            <person name="Gujja S."/>
            <person name="Hansen M."/>
            <person name="Howarth C."/>
            <person name="Imamovic A."/>
            <person name="Larimer J."/>
            <person name="McCowan C."/>
            <person name="Murphy C."/>
            <person name="Neiman D."/>
            <person name="Pearson M."/>
            <person name="Priest M."/>
            <person name="Roberts A."/>
            <person name="Saif S."/>
            <person name="Shea T."/>
            <person name="Sisk P."/>
            <person name="Sykes S."/>
            <person name="Wortman J."/>
            <person name="Nusbaum C."/>
            <person name="Birren B."/>
        </authorList>
    </citation>
    <scope>NUCLEOTIDE SEQUENCE [LARGE SCALE GENOMIC DNA]</scope>
    <source>
        <strain evidence="3 4">2959</strain>
    </source>
</reference>
<dbReference type="HOGENOM" id="CLU_078758_8_1_9"/>
<sequence>MINRVVLVGRLTKDPVLRKTTNGASVVSFTVA</sequence>
<protein>
    <recommendedName>
        <fullName evidence="5">Single-stranded DNA-binding protein</fullName>
    </recommendedName>
</protein>
<dbReference type="InterPro" id="IPR012340">
    <property type="entry name" value="NA-bd_OB-fold"/>
</dbReference>
<dbReference type="Proteomes" id="UP000013051">
    <property type="component" value="Unassembled WGS sequence"/>
</dbReference>
<dbReference type="RefSeq" id="WP_002611905.1">
    <property type="nucleotide sequence ID" value="NZ_KB850948.1"/>
</dbReference>
<keyword evidence="4" id="KW-1185">Reference proteome</keyword>
<dbReference type="Gene3D" id="2.40.50.140">
    <property type="entry name" value="Nucleic acid-binding proteins"/>
    <property type="match status" value="1"/>
</dbReference>
<evidence type="ECO:0000313" key="3">
    <source>
        <dbReference type="EMBL" id="ENY83303.1"/>
    </source>
</evidence>
<dbReference type="Pfam" id="PF00436">
    <property type="entry name" value="SSB"/>
    <property type="match status" value="1"/>
</dbReference>
<comment type="caution">
    <text evidence="3">The sequence shown here is derived from an EMBL/GenBank/DDBJ whole genome shotgun (WGS) entry which is preliminary data.</text>
</comment>
<dbReference type="EMBL" id="AGYV01000017">
    <property type="protein sequence ID" value="ENY83303.1"/>
    <property type="molecule type" value="Genomic_DNA"/>
</dbReference>
<dbReference type="PROSITE" id="PS50935">
    <property type="entry name" value="SSB"/>
    <property type="match status" value="1"/>
</dbReference>
<evidence type="ECO:0000313" key="4">
    <source>
        <dbReference type="Proteomes" id="UP000013051"/>
    </source>
</evidence>
<proteinExistence type="predicted"/>
<keyword evidence="1 2" id="KW-0238">DNA-binding</keyword>
<organism evidence="3 4">
    <name type="scientific">[Clostridium] innocuum 2959</name>
    <dbReference type="NCBI Taxonomy" id="999413"/>
    <lineage>
        <taxon>Bacteria</taxon>
        <taxon>Bacillati</taxon>
        <taxon>Bacillota</taxon>
        <taxon>Clostridia</taxon>
        <taxon>Eubacteriales</taxon>
        <taxon>Clostridiaceae</taxon>
        <taxon>Clostridium</taxon>
    </lineage>
</organism>
<dbReference type="InterPro" id="IPR000424">
    <property type="entry name" value="Primosome_PriB/ssb"/>
</dbReference>
<accession>N9WI26</accession>
<name>N9WI26_CLOIN</name>
<dbReference type="AlphaFoldDB" id="N9WI26"/>
<dbReference type="SUPFAM" id="SSF50249">
    <property type="entry name" value="Nucleic acid-binding proteins"/>
    <property type="match status" value="1"/>
</dbReference>
<feature type="non-terminal residue" evidence="3">
    <location>
        <position position="32"/>
    </location>
</feature>
<dbReference type="GO" id="GO:0003697">
    <property type="term" value="F:single-stranded DNA binding"/>
    <property type="evidence" value="ECO:0007669"/>
    <property type="project" value="InterPro"/>
</dbReference>
<evidence type="ECO:0000256" key="1">
    <source>
        <dbReference type="ARBA" id="ARBA00023125"/>
    </source>
</evidence>
<evidence type="ECO:0000256" key="2">
    <source>
        <dbReference type="PROSITE-ProRule" id="PRU00252"/>
    </source>
</evidence>
<evidence type="ECO:0008006" key="5">
    <source>
        <dbReference type="Google" id="ProtNLM"/>
    </source>
</evidence>
<gene>
    <name evidence="3" type="ORF">HMPREF1094_04723</name>
</gene>